<comment type="similarity">
    <text evidence="3">Belongs to the gas vesicle GvpF/GvpL family.</text>
</comment>
<evidence type="ECO:0000256" key="3">
    <source>
        <dbReference type="ARBA" id="ARBA00035643"/>
    </source>
</evidence>
<dbReference type="PANTHER" id="PTHR36852">
    <property type="entry name" value="PROTEIN GVPL 2"/>
    <property type="match status" value="1"/>
</dbReference>
<sequence>MAYLYAIRKAVSVGAVSGGALLDVETMRAGNLELVFACHDHMSGFGPGVDVGADAVRRHDAVIAGLMASGPVLPFRFGVTVADAAAVAATVRRGAAAVTDNLDRVAGCAEVALVVAAGGPPAPDDHDGAGDTTRGREKQGGGRAYLERLCRRDAARTAHLDGLAAATADLRARLDGLSRASRRLPAGGDGLSGQGGRLRLSYLVPRESIAAFARTVAAATKGDAGPHTADGRADMAGCVSARAPLVCAFGPWPPYSFVADDLLEEGGSFGGGVSCEGGGYDIRDV</sequence>
<dbReference type="RefSeq" id="WP_121937550.1">
    <property type="nucleotide sequence ID" value="NZ_REFR01000009.1"/>
</dbReference>
<keyword evidence="1" id="KW-0304">Gas vesicle</keyword>
<proteinExistence type="inferred from homology"/>
<evidence type="ECO:0000313" key="6">
    <source>
        <dbReference type="Proteomes" id="UP000271227"/>
    </source>
</evidence>
<dbReference type="GO" id="GO:0031412">
    <property type="term" value="P:gas vesicle organization"/>
    <property type="evidence" value="ECO:0007669"/>
    <property type="project" value="InterPro"/>
</dbReference>
<accession>A0A3M0D7X3</accession>
<dbReference type="Proteomes" id="UP000271227">
    <property type="component" value="Unassembled WGS sequence"/>
</dbReference>
<feature type="region of interest" description="Disordered" evidence="4">
    <location>
        <begin position="119"/>
        <end position="142"/>
    </location>
</feature>
<evidence type="ECO:0000256" key="1">
    <source>
        <dbReference type="ARBA" id="ARBA00022987"/>
    </source>
</evidence>
<dbReference type="Pfam" id="PF06386">
    <property type="entry name" value="GvpL_GvpF"/>
    <property type="match status" value="1"/>
</dbReference>
<dbReference type="GO" id="GO:0031411">
    <property type="term" value="C:gas vesicle"/>
    <property type="evidence" value="ECO:0007669"/>
    <property type="project" value="UniProtKB-SubCell"/>
</dbReference>
<dbReference type="AlphaFoldDB" id="A0A3M0D7X3"/>
<dbReference type="InParanoid" id="A0A3M0D7X3"/>
<evidence type="ECO:0000256" key="2">
    <source>
        <dbReference type="ARBA" id="ARBA00035108"/>
    </source>
</evidence>
<dbReference type="InterPro" id="IPR009430">
    <property type="entry name" value="GvpL/GvpF"/>
</dbReference>
<feature type="compositionally biased region" description="Basic and acidic residues" evidence="4">
    <location>
        <begin position="123"/>
        <end position="142"/>
    </location>
</feature>
<evidence type="ECO:0000256" key="4">
    <source>
        <dbReference type="SAM" id="MobiDB-lite"/>
    </source>
</evidence>
<dbReference type="EMBL" id="REFR01000009">
    <property type="protein sequence ID" value="RMB12373.1"/>
    <property type="molecule type" value="Genomic_DNA"/>
</dbReference>
<keyword evidence="6" id="KW-1185">Reference proteome</keyword>
<evidence type="ECO:0000313" key="5">
    <source>
        <dbReference type="EMBL" id="RMB12373.1"/>
    </source>
</evidence>
<gene>
    <name evidence="5" type="ORF">BXY39_0869</name>
</gene>
<comment type="subcellular location">
    <subcellularLocation>
        <location evidence="2">Gas vesicle</location>
    </subcellularLocation>
</comment>
<protein>
    <submittedName>
        <fullName evidence="5">Gas vesicle protein GvpL/GvpF</fullName>
    </submittedName>
</protein>
<organism evidence="5 6">
    <name type="scientific">Eilatimonas milleporae</name>
    <dbReference type="NCBI Taxonomy" id="911205"/>
    <lineage>
        <taxon>Bacteria</taxon>
        <taxon>Pseudomonadati</taxon>
        <taxon>Pseudomonadota</taxon>
        <taxon>Alphaproteobacteria</taxon>
        <taxon>Kordiimonadales</taxon>
        <taxon>Kordiimonadaceae</taxon>
        <taxon>Eilatimonas</taxon>
    </lineage>
</organism>
<dbReference type="PANTHER" id="PTHR36852:SF1">
    <property type="entry name" value="PROTEIN GVPL 2"/>
    <property type="match status" value="1"/>
</dbReference>
<comment type="caution">
    <text evidence="5">The sequence shown here is derived from an EMBL/GenBank/DDBJ whole genome shotgun (WGS) entry which is preliminary data.</text>
</comment>
<name>A0A3M0D7X3_9PROT</name>
<reference evidence="5 6" key="1">
    <citation type="submission" date="2018-10" db="EMBL/GenBank/DDBJ databases">
        <title>Genomic Encyclopedia of Archaeal and Bacterial Type Strains, Phase II (KMG-II): from individual species to whole genera.</title>
        <authorList>
            <person name="Goeker M."/>
        </authorList>
    </citation>
    <scope>NUCLEOTIDE SEQUENCE [LARGE SCALE GENOMIC DNA]</scope>
    <source>
        <strain evidence="5 6">DSM 25217</strain>
    </source>
</reference>